<feature type="coiled-coil region" evidence="1">
    <location>
        <begin position="84"/>
        <end position="146"/>
    </location>
</feature>
<evidence type="ECO:0000313" key="4">
    <source>
        <dbReference type="Proteomes" id="UP000030170"/>
    </source>
</evidence>
<dbReference type="SUPFAM" id="SSF55785">
    <property type="entry name" value="PYP-like sensor domain (PAS domain)"/>
    <property type="match status" value="2"/>
</dbReference>
<keyword evidence="1" id="KW-0175">Coiled coil</keyword>
<dbReference type="Gene3D" id="3.30.450.20">
    <property type="entry name" value="PAS domain"/>
    <property type="match status" value="2"/>
</dbReference>
<proteinExistence type="predicted"/>
<name>A0A098THP7_9CYAN</name>
<keyword evidence="4" id="KW-1185">Reference proteome</keyword>
<organism evidence="3 4">
    <name type="scientific">Neosynechococcus sphagnicola sy1</name>
    <dbReference type="NCBI Taxonomy" id="1497020"/>
    <lineage>
        <taxon>Bacteria</taxon>
        <taxon>Bacillati</taxon>
        <taxon>Cyanobacteriota</taxon>
        <taxon>Cyanophyceae</taxon>
        <taxon>Neosynechococcales</taxon>
        <taxon>Neosynechococcaceae</taxon>
        <taxon>Neosynechococcus</taxon>
    </lineage>
</organism>
<evidence type="ECO:0000313" key="3">
    <source>
        <dbReference type="EMBL" id="KGF72070.1"/>
    </source>
</evidence>
<dbReference type="InterPro" id="IPR013767">
    <property type="entry name" value="PAS_fold"/>
</dbReference>
<comment type="caution">
    <text evidence="3">The sequence shown here is derived from an EMBL/GenBank/DDBJ whole genome shotgun (WGS) entry which is preliminary data.</text>
</comment>
<reference evidence="3 4" key="1">
    <citation type="journal article" date="2014" name="Mol. Ecol.">
        <title>Evolution of Synechococcus.</title>
        <authorList>
            <person name="Dvorak P."/>
            <person name="Casamatta D."/>
            <person name="Hasler P."/>
            <person name="Poulickova A."/>
            <person name="Ondrej V."/>
            <person name="Sanges R."/>
        </authorList>
    </citation>
    <scope>NUCLEOTIDE SEQUENCE [LARGE SCALE GENOMIC DNA]</scope>
    <source>
        <strain evidence="3 4">CAUP A 1101</strain>
    </source>
</reference>
<accession>A0A098THP7</accession>
<feature type="domain" description="PAS" evidence="2">
    <location>
        <begin position="273"/>
        <end position="340"/>
    </location>
</feature>
<dbReference type="Pfam" id="PF13596">
    <property type="entry name" value="PAS_10"/>
    <property type="match status" value="1"/>
</dbReference>
<dbReference type="AlphaFoldDB" id="A0A098THP7"/>
<dbReference type="Pfam" id="PF00989">
    <property type="entry name" value="PAS"/>
    <property type="match status" value="1"/>
</dbReference>
<evidence type="ECO:0000256" key="1">
    <source>
        <dbReference type="SAM" id="Coils"/>
    </source>
</evidence>
<evidence type="ECO:0000259" key="2">
    <source>
        <dbReference type="SMART" id="SM00091"/>
    </source>
</evidence>
<dbReference type="STRING" id="1497020.DO97_12455"/>
<dbReference type="InterPro" id="IPR000014">
    <property type="entry name" value="PAS"/>
</dbReference>
<dbReference type="InterPro" id="IPR050903">
    <property type="entry name" value="Bact_Chemotaxis_MeTrfase"/>
</dbReference>
<dbReference type="SMART" id="SM00091">
    <property type="entry name" value="PAS"/>
    <property type="match status" value="2"/>
</dbReference>
<dbReference type="PANTHER" id="PTHR24422:SF27">
    <property type="entry name" value="PROTEIN-GLUTAMATE O-METHYLTRANSFERASE"/>
    <property type="match status" value="1"/>
</dbReference>
<dbReference type="GO" id="GO:0006355">
    <property type="term" value="P:regulation of DNA-templated transcription"/>
    <property type="evidence" value="ECO:0007669"/>
    <property type="project" value="InterPro"/>
</dbReference>
<dbReference type="PANTHER" id="PTHR24422">
    <property type="entry name" value="CHEMOTAXIS PROTEIN METHYLTRANSFERASE"/>
    <property type="match status" value="1"/>
</dbReference>
<dbReference type="OrthoDB" id="9799157at2"/>
<dbReference type="Proteomes" id="UP000030170">
    <property type="component" value="Unassembled WGS sequence"/>
</dbReference>
<dbReference type="EMBL" id="JJML01000039">
    <property type="protein sequence ID" value="KGF72070.1"/>
    <property type="molecule type" value="Genomic_DNA"/>
</dbReference>
<dbReference type="InterPro" id="IPR035965">
    <property type="entry name" value="PAS-like_dom_sf"/>
</dbReference>
<gene>
    <name evidence="3" type="ORF">DO97_12455</name>
</gene>
<sequence length="386" mass="44096">MRQLKKEGLQLVDPHQRRRISFEVMPFQVPTAMATEDYCLVLFTEISPALPLVNPPEPSSAATPPSSEEITRLQQELTTTRQYLQAIIEEQEATNQDLKVANEEILSSNEELQSTNEELQTAKEEIQATNEELNTINEELHNRNLELHLVNNDLQNLLTGVNIPVLILGSDLRIRRFTPMAEKLFNLISTDVGRPFKDIRANIDLPNLEALIAEMIDTLSIQEQELQDESGHWYLLRIRPYKTTENRIEGAVIVLVDIDDSKQSLRLLAAARDYAEAIVETVRHPLIVLDGDFRIQTTNQAFYKLFKLLPQEVENQLLFELGEGEWEIPQLRSLLEDILPHNTHFEDFEVHHGFEQIGTKTLLLNACQVVNAGDLILLAIEDVTER</sequence>
<protein>
    <recommendedName>
        <fullName evidence="2">PAS domain-containing protein</fullName>
    </recommendedName>
</protein>
<feature type="domain" description="PAS" evidence="2">
    <location>
        <begin position="152"/>
        <end position="217"/>
    </location>
</feature>